<dbReference type="EMBL" id="JAGGKK010000020">
    <property type="protein sequence ID" value="MBP1950303.1"/>
    <property type="molecule type" value="Genomic_DNA"/>
</dbReference>
<protein>
    <submittedName>
        <fullName evidence="2">Phage minor structural protein</fullName>
    </submittedName>
</protein>
<feature type="domain" description="Tail spike" evidence="1">
    <location>
        <begin position="96"/>
        <end position="344"/>
    </location>
</feature>
<dbReference type="Proteomes" id="UP001519328">
    <property type="component" value="Unassembled WGS sequence"/>
</dbReference>
<keyword evidence="3" id="KW-1185">Reference proteome</keyword>
<evidence type="ECO:0000313" key="3">
    <source>
        <dbReference type="Proteomes" id="UP001519328"/>
    </source>
</evidence>
<reference evidence="2 3" key="1">
    <citation type="submission" date="2021-03" db="EMBL/GenBank/DDBJ databases">
        <title>Genomic Encyclopedia of Type Strains, Phase IV (KMG-IV): sequencing the most valuable type-strain genomes for metagenomic binning, comparative biology and taxonomic classification.</title>
        <authorList>
            <person name="Goeker M."/>
        </authorList>
    </citation>
    <scope>NUCLEOTIDE SEQUENCE [LARGE SCALE GENOMIC DNA]</scope>
    <source>
        <strain evidence="2 3">DSM 21085</strain>
    </source>
</reference>
<sequence>MSIIHITDGQNGIIKDDIPAKYIISNMHRQSLKDTLETFNFTTFADKRFSPHLGKQNRVIIPGEDGELREFVIQESIKTMDKQMEVYASATYLLLKKAKVIYPQTLTGQTPSTAMAHALDGTGWLAGTIEGGGSRTFNIDTHTNPYSLLKRIATDFDLELRFRVVTDGNRVIGRYVDLLEQVGQWRGREVTLGKDLLGIKRKEKTGNIYTALVGLGPEQEDGTRLEVTVTDEDALQRWGEPDKNGDLQHLIGTYEPQSTDQDMTLNKLTTLTESELEKRVNEVVEYESDIADLEHVPGMENKKIRFGDTIKIKDTKFSPPLYLEARVHTQDRSITDKSKKKVVLGDYTEYTEEDVMALWRNLRKQVAFKIGQTELADYTYTKTSIDDKDGVIYTDSTSYAFNQAQNAQSNAEQYAYDNYESVKNTVNNNRDMWDKASVFNVDGTLNVGWLSGQLTDDQIQSAGTWNGQGTYIDENGVYTGVVVASQIVADSLSAVSANLGEVTAGSLTSNTTIDVTTDLSVGKTIYMDKAGFLDGRDIYYGDGTVDVRFRFETSGTDIHNVYVGGTDAYRVRLAPYGFVEVLSDIDVEGTGYFRVASNPASGQPLFQVLSSGASERLRVEHNGTTSTTNNFHADGNLSIGGSLSGTLSGGTLRPGNIFATGTVRSDGNGLYSNNAGRFYNSGDGITYLQGDDEIRATHYLSSTLAPIRASDHWTGSLEENKQDIVVWQESALDLINNSTIHEYRLISDVEAGKDILRQGLVIGYGYATPAKIIAPDGEAVSQYGMSSWAWKAIQEISTLYYGHDERINYLEMSDELRKAEIKDLKARVEQLEGAA</sequence>
<dbReference type="InterPro" id="IPR007119">
    <property type="entry name" value="Phage_tail_spike_N"/>
</dbReference>
<dbReference type="InterPro" id="IPR010572">
    <property type="entry name" value="Tail_dom"/>
</dbReference>
<dbReference type="RefSeq" id="WP_209481790.1">
    <property type="nucleotide sequence ID" value="NZ_JAGGKK010000020.1"/>
</dbReference>
<dbReference type="NCBIfam" id="TIGR01665">
    <property type="entry name" value="put_anti_recept"/>
    <property type="match status" value="1"/>
</dbReference>
<organism evidence="2 3">
    <name type="scientific">Virgibacillus litoralis</name>
    <dbReference type="NCBI Taxonomy" id="578221"/>
    <lineage>
        <taxon>Bacteria</taxon>
        <taxon>Bacillati</taxon>
        <taxon>Bacillota</taxon>
        <taxon>Bacilli</taxon>
        <taxon>Bacillales</taxon>
        <taxon>Bacillaceae</taxon>
        <taxon>Virgibacillus</taxon>
    </lineage>
</organism>
<evidence type="ECO:0000259" key="1">
    <source>
        <dbReference type="Pfam" id="PF06605"/>
    </source>
</evidence>
<proteinExistence type="predicted"/>
<gene>
    <name evidence="2" type="ORF">J2Z82_003260</name>
</gene>
<accession>A0ABS4HHI5</accession>
<comment type="caution">
    <text evidence="2">The sequence shown here is derived from an EMBL/GenBank/DDBJ whole genome shotgun (WGS) entry which is preliminary data.</text>
</comment>
<name>A0ABS4HHI5_9BACI</name>
<dbReference type="Pfam" id="PF06605">
    <property type="entry name" value="Prophage_tail"/>
    <property type="match status" value="1"/>
</dbReference>
<evidence type="ECO:0000313" key="2">
    <source>
        <dbReference type="EMBL" id="MBP1950303.1"/>
    </source>
</evidence>